<protein>
    <recommendedName>
        <fullName evidence="8 10">Large ribosomal subunit protein uL24</fullName>
    </recommendedName>
</protein>
<evidence type="ECO:0000256" key="10">
    <source>
        <dbReference type="HAMAP-Rule" id="MF_01326"/>
    </source>
</evidence>
<keyword evidence="6 10" id="KW-0689">Ribosomal protein</keyword>
<dbReference type="PROSITE" id="PS01108">
    <property type="entry name" value="RIBOSOMAL_L24"/>
    <property type="match status" value="1"/>
</dbReference>
<evidence type="ECO:0000256" key="3">
    <source>
        <dbReference type="ARBA" id="ARBA00011838"/>
    </source>
</evidence>
<keyword evidence="4 10" id="KW-0699">rRNA-binding</keyword>
<evidence type="ECO:0000313" key="13">
    <source>
        <dbReference type="EMBL" id="NBI05642.1"/>
    </source>
</evidence>
<dbReference type="AlphaFoldDB" id="A0A845QWW4"/>
<dbReference type="RefSeq" id="WP_160196135.1">
    <property type="nucleotide sequence ID" value="NZ_QXXA01000003.1"/>
</dbReference>
<keyword evidence="5 10" id="KW-0694">RNA-binding</keyword>
<evidence type="ECO:0000256" key="6">
    <source>
        <dbReference type="ARBA" id="ARBA00022980"/>
    </source>
</evidence>
<keyword evidence="7 10" id="KW-0687">Ribonucleoprotein</keyword>
<dbReference type="NCBIfam" id="TIGR01079">
    <property type="entry name" value="rplX_bact"/>
    <property type="match status" value="1"/>
</dbReference>
<dbReference type="SMART" id="SM00739">
    <property type="entry name" value="KOW"/>
    <property type="match status" value="1"/>
</dbReference>
<evidence type="ECO:0000256" key="1">
    <source>
        <dbReference type="ARBA" id="ARBA00004072"/>
    </source>
</evidence>
<dbReference type="InterPro" id="IPR057264">
    <property type="entry name" value="Ribosomal_uL24_C"/>
</dbReference>
<evidence type="ECO:0000313" key="14">
    <source>
        <dbReference type="Proteomes" id="UP000467132"/>
    </source>
</evidence>
<dbReference type="InterPro" id="IPR041988">
    <property type="entry name" value="Ribosomal_uL24_KOW"/>
</dbReference>
<comment type="subunit">
    <text evidence="3 10">Part of the 50S ribosomal subunit.</text>
</comment>
<evidence type="ECO:0000256" key="9">
    <source>
        <dbReference type="ARBA" id="ARBA00058688"/>
    </source>
</evidence>
<dbReference type="Pfam" id="PF00467">
    <property type="entry name" value="KOW"/>
    <property type="match status" value="1"/>
</dbReference>
<organism evidence="13 14">
    <name type="scientific">Senegalia massiliensis</name>
    <dbReference type="NCBI Taxonomy" id="1720316"/>
    <lineage>
        <taxon>Bacteria</taxon>
        <taxon>Bacillati</taxon>
        <taxon>Bacillota</taxon>
        <taxon>Clostridia</taxon>
        <taxon>Eubacteriales</taxon>
        <taxon>Clostridiaceae</taxon>
        <taxon>Senegalia</taxon>
    </lineage>
</organism>
<dbReference type="InterPro" id="IPR005825">
    <property type="entry name" value="Ribosomal_uL24_CS"/>
</dbReference>
<dbReference type="HAMAP" id="MF_01326_B">
    <property type="entry name" value="Ribosomal_uL24_B"/>
    <property type="match status" value="1"/>
</dbReference>
<evidence type="ECO:0000256" key="4">
    <source>
        <dbReference type="ARBA" id="ARBA00022730"/>
    </source>
</evidence>
<dbReference type="InterPro" id="IPR014722">
    <property type="entry name" value="Rib_uL2_dom2"/>
</dbReference>
<dbReference type="OrthoDB" id="9807419at2"/>
<dbReference type="InterPro" id="IPR005824">
    <property type="entry name" value="KOW"/>
</dbReference>
<proteinExistence type="inferred from homology"/>
<dbReference type="GO" id="GO:0019843">
    <property type="term" value="F:rRNA binding"/>
    <property type="evidence" value="ECO:0007669"/>
    <property type="project" value="UniProtKB-UniRule"/>
</dbReference>
<reference evidence="13 14" key="1">
    <citation type="submission" date="2018-08" db="EMBL/GenBank/DDBJ databases">
        <title>Murine metabolic-syndrome-specific gut microbial biobank.</title>
        <authorList>
            <person name="Liu C."/>
        </authorList>
    </citation>
    <scope>NUCLEOTIDE SEQUENCE [LARGE SCALE GENOMIC DNA]</scope>
    <source>
        <strain evidence="13 14">583</strain>
    </source>
</reference>
<dbReference type="InterPro" id="IPR003256">
    <property type="entry name" value="Ribosomal_uL24"/>
</dbReference>
<evidence type="ECO:0000256" key="2">
    <source>
        <dbReference type="ARBA" id="ARBA00010618"/>
    </source>
</evidence>
<evidence type="ECO:0000256" key="8">
    <source>
        <dbReference type="ARBA" id="ARBA00035206"/>
    </source>
</evidence>
<dbReference type="FunFam" id="2.30.30.30:FF:000004">
    <property type="entry name" value="50S ribosomal protein L24"/>
    <property type="match status" value="1"/>
</dbReference>
<evidence type="ECO:0000259" key="12">
    <source>
        <dbReference type="SMART" id="SM00739"/>
    </source>
</evidence>
<keyword evidence="14" id="KW-1185">Reference proteome</keyword>
<dbReference type="EMBL" id="QXXA01000003">
    <property type="protein sequence ID" value="NBI05642.1"/>
    <property type="molecule type" value="Genomic_DNA"/>
</dbReference>
<comment type="function">
    <text evidence="1 10">One of two assembly initiator proteins, it binds directly to the 5'-end of the 23S rRNA, where it nucleates assembly of the 50S subunit.</text>
</comment>
<dbReference type="Proteomes" id="UP000467132">
    <property type="component" value="Unassembled WGS sequence"/>
</dbReference>
<gene>
    <name evidence="10" type="primary">rplX</name>
    <name evidence="13" type="ORF">D3Z33_02085</name>
</gene>
<evidence type="ECO:0000256" key="11">
    <source>
        <dbReference type="RuleBase" id="RU003477"/>
    </source>
</evidence>
<dbReference type="GO" id="GO:0006412">
    <property type="term" value="P:translation"/>
    <property type="evidence" value="ECO:0007669"/>
    <property type="project" value="UniProtKB-UniRule"/>
</dbReference>
<comment type="caution">
    <text evidence="13">The sequence shown here is derived from an EMBL/GenBank/DDBJ whole genome shotgun (WGS) entry which is preliminary data.</text>
</comment>
<dbReference type="PANTHER" id="PTHR12903">
    <property type="entry name" value="MITOCHONDRIAL RIBOSOMAL PROTEIN L24"/>
    <property type="match status" value="1"/>
</dbReference>
<evidence type="ECO:0000256" key="7">
    <source>
        <dbReference type="ARBA" id="ARBA00023274"/>
    </source>
</evidence>
<comment type="similarity">
    <text evidence="2 10 11">Belongs to the universal ribosomal protein uL24 family.</text>
</comment>
<dbReference type="Gene3D" id="2.30.30.30">
    <property type="match status" value="1"/>
</dbReference>
<accession>A0A845QWW4</accession>
<feature type="domain" description="KOW" evidence="12">
    <location>
        <begin position="2"/>
        <end position="29"/>
    </location>
</feature>
<dbReference type="Pfam" id="PF17136">
    <property type="entry name" value="ribosomal_L24"/>
    <property type="match status" value="1"/>
</dbReference>
<name>A0A845QWW4_9CLOT</name>
<dbReference type="GO" id="GO:0005840">
    <property type="term" value="C:ribosome"/>
    <property type="evidence" value="ECO:0007669"/>
    <property type="project" value="UniProtKB-KW"/>
</dbReference>
<sequence length="103" mass="11253">MHVKKGDTVVVIAGKDKGKKGKVLQVIPKKNRVLVEGVNMITKHQKPSQQMQQGGIVHQEGAIHASNVMVWSKADDQGVRVGYKTLDNGKKVRVSKKSGEVID</sequence>
<dbReference type="InterPro" id="IPR008991">
    <property type="entry name" value="Translation_prot_SH3-like_sf"/>
</dbReference>
<comment type="function">
    <text evidence="9 10">One of the proteins that surrounds the polypeptide exit tunnel on the outside of the subunit.</text>
</comment>
<evidence type="ECO:0000256" key="5">
    <source>
        <dbReference type="ARBA" id="ARBA00022884"/>
    </source>
</evidence>
<dbReference type="GO" id="GO:1990904">
    <property type="term" value="C:ribonucleoprotein complex"/>
    <property type="evidence" value="ECO:0007669"/>
    <property type="project" value="UniProtKB-KW"/>
</dbReference>
<dbReference type="SUPFAM" id="SSF50104">
    <property type="entry name" value="Translation proteins SH3-like domain"/>
    <property type="match status" value="1"/>
</dbReference>
<dbReference type="CDD" id="cd06089">
    <property type="entry name" value="KOW_RPL26"/>
    <property type="match status" value="1"/>
</dbReference>
<dbReference type="GO" id="GO:0003735">
    <property type="term" value="F:structural constituent of ribosome"/>
    <property type="evidence" value="ECO:0007669"/>
    <property type="project" value="InterPro"/>
</dbReference>